<organism evidence="2 3">
    <name type="scientific">Ichthyobacterium seriolicida</name>
    <dbReference type="NCBI Taxonomy" id="242600"/>
    <lineage>
        <taxon>Bacteria</taxon>
        <taxon>Pseudomonadati</taxon>
        <taxon>Bacteroidota</taxon>
        <taxon>Flavobacteriia</taxon>
        <taxon>Flavobacteriales</taxon>
        <taxon>Ichthyobacteriaceae</taxon>
        <taxon>Ichthyobacterium</taxon>
    </lineage>
</organism>
<reference evidence="2 3" key="1">
    <citation type="submission" date="2014-03" db="EMBL/GenBank/DDBJ databases">
        <title>complete genome sequence of Flavobacteriaceae bacterium JBKA-6.</title>
        <authorList>
            <person name="Takano T."/>
            <person name="Nakamura Y."/>
            <person name="Takuma S."/>
            <person name="Yasuike M."/>
            <person name="Matsuyama T."/>
            <person name="Sakai T."/>
            <person name="Fujiwara A."/>
            <person name="Kimoto K."/>
            <person name="Fukuda Y."/>
            <person name="Kondo H."/>
            <person name="Hirono I."/>
            <person name="Nakayasu C."/>
        </authorList>
    </citation>
    <scope>NUCLEOTIDE SEQUENCE [LARGE SCALE GENOMIC DNA]</scope>
    <source>
        <strain evidence="2 3">JBKA-6</strain>
    </source>
</reference>
<dbReference type="AlphaFoldDB" id="A0A1J1DW94"/>
<gene>
    <name evidence="2" type="ORF">JBKA6_0122</name>
</gene>
<feature type="chain" id="PRO_5012543155" description="Secreted protein" evidence="1">
    <location>
        <begin position="21"/>
        <end position="180"/>
    </location>
</feature>
<sequence>MKKIFLIFTLLFIFNSSIKAKDALSGNIEPKANNIVKVNVGGVLLYAIQGLMNLKPDLTLPISYERVITNKLSFEIGITSTIIDGDGNDNEINYFSNFGADVALRYYFYSDSAPIGFYLSPSLVYGGEGNVLGPELLIGYQHIMGNTSIFFDIALGAGYEVYSEQRSWWPTALLSMGYPF</sequence>
<dbReference type="KEGG" id="ise:JBKA6_0122"/>
<evidence type="ECO:0000313" key="2">
    <source>
        <dbReference type="EMBL" id="BAV94135.1"/>
    </source>
</evidence>
<keyword evidence="3" id="KW-1185">Reference proteome</keyword>
<dbReference type="Proteomes" id="UP000243197">
    <property type="component" value="Chromosome"/>
</dbReference>
<evidence type="ECO:0000256" key="1">
    <source>
        <dbReference type="SAM" id="SignalP"/>
    </source>
</evidence>
<feature type="signal peptide" evidence="1">
    <location>
        <begin position="1"/>
        <end position="20"/>
    </location>
</feature>
<dbReference type="EMBL" id="AP014564">
    <property type="protein sequence ID" value="BAV94135.1"/>
    <property type="molecule type" value="Genomic_DNA"/>
</dbReference>
<name>A0A1J1DW94_9FLAO</name>
<accession>A0A1J1DW94</accession>
<dbReference type="OrthoDB" id="1118958at2"/>
<proteinExistence type="predicted"/>
<dbReference type="RefSeq" id="WP_096684768.1">
    <property type="nucleotide sequence ID" value="NZ_AP014564.1"/>
</dbReference>
<evidence type="ECO:0000313" key="3">
    <source>
        <dbReference type="Proteomes" id="UP000243197"/>
    </source>
</evidence>
<keyword evidence="1" id="KW-0732">Signal</keyword>
<evidence type="ECO:0008006" key="4">
    <source>
        <dbReference type="Google" id="ProtNLM"/>
    </source>
</evidence>
<protein>
    <recommendedName>
        <fullName evidence="4">Secreted protein</fullName>
    </recommendedName>
</protein>